<protein>
    <recommendedName>
        <fullName evidence="4">VWA domain-containing protein</fullName>
    </recommendedName>
</protein>
<dbReference type="AlphaFoldDB" id="A0A1M5U7B3"/>
<keyword evidence="3" id="KW-1185">Reference proteome</keyword>
<dbReference type="PANTHER" id="PTHR37947">
    <property type="entry name" value="BLL2462 PROTEIN"/>
    <property type="match status" value="1"/>
</dbReference>
<evidence type="ECO:0008006" key="4">
    <source>
        <dbReference type="Google" id="ProtNLM"/>
    </source>
</evidence>
<evidence type="ECO:0000313" key="2">
    <source>
        <dbReference type="EMBL" id="SHH58800.1"/>
    </source>
</evidence>
<organism evidence="2 3">
    <name type="scientific">Winogradskyella jejuensis</name>
    <dbReference type="NCBI Taxonomy" id="1089305"/>
    <lineage>
        <taxon>Bacteria</taxon>
        <taxon>Pseudomonadati</taxon>
        <taxon>Bacteroidota</taxon>
        <taxon>Flavobacteriia</taxon>
        <taxon>Flavobacteriales</taxon>
        <taxon>Flavobacteriaceae</taxon>
        <taxon>Winogradskyella</taxon>
    </lineage>
</organism>
<dbReference type="OrthoDB" id="9763076at2"/>
<dbReference type="RefSeq" id="WP_073086710.1">
    <property type="nucleotide sequence ID" value="NZ_FQWS01000002.1"/>
</dbReference>
<gene>
    <name evidence="2" type="ORF">SAMN05444148_2385</name>
</gene>
<dbReference type="STRING" id="1089305.SAMN05444148_2385"/>
<name>A0A1M5U7B3_9FLAO</name>
<feature type="transmembrane region" description="Helical" evidence="1">
    <location>
        <begin position="6"/>
        <end position="26"/>
    </location>
</feature>
<evidence type="ECO:0000256" key="1">
    <source>
        <dbReference type="SAM" id="Phobius"/>
    </source>
</evidence>
<evidence type="ECO:0000313" key="3">
    <source>
        <dbReference type="Proteomes" id="UP000184522"/>
    </source>
</evidence>
<dbReference type="Proteomes" id="UP000184522">
    <property type="component" value="Unassembled WGS sequence"/>
</dbReference>
<feature type="transmembrane region" description="Helical" evidence="1">
    <location>
        <begin position="33"/>
        <end position="53"/>
    </location>
</feature>
<keyword evidence="1" id="KW-0812">Transmembrane</keyword>
<keyword evidence="1" id="KW-0472">Membrane</keyword>
<dbReference type="SUPFAM" id="SSF53300">
    <property type="entry name" value="vWA-like"/>
    <property type="match status" value="1"/>
</dbReference>
<proteinExistence type="predicted"/>
<sequence>MSNQTLILLIVSGIIALLLALFQYVYKSKNSKLRAILIPLRFIAIFATLVLLINPKFEAVSYYEEKPNLVVAIDNSESVSYLKQAEKAKSFFESILSNKALEDKFNIETFSFGSDVTSVDSLNFVESQSNLSRFFKNYNELYKGITSPLLLITDGNQTIGNDYQYAVNKKQPIFPVILGDTTTFSDLRISQVNVNRYAYLKNRFPVEAIVNYSGNTEVLAKLNIRSGNSIVFSKNIKLSPSKTSEIVNTNLNATSVGVKTYRVELAPLDNEKNTINNYKNFAVEVIDQKTNIAIVAETIHPDLGALKKSIESNEQRSVSILNPKEFIAQDKDFQLVIVYQPNTNFKLAFDKISDQKLNTFTIAGASTDWNFLNANQPYFTQEITNQTEDYQPILNANYGTFIVNNITFDNYPPLRSEFGSVTFSVPEETLLYKTINGLITDETLLSTFEADNQKHAFLNGDGIWRWRAQCHLDTESFEDFDNIIGKLVQYLSSNKKRNRLNLDYKSFYNQNENIVISAQYFNKNYEFDADANLEITYRNKETNVSRTLPFLLKNASYVVDLSSITPGDYVFTVKSNDEPISASGVFKILAYNVEQQFLNADVTKLQAIATSTNGKPYFIDQANSVAEDLINDERFATIQKSKRSVIPLIDYKYLLGLIALALSLEWFIRKYNGLI</sequence>
<dbReference type="EMBL" id="FQWS01000002">
    <property type="protein sequence ID" value="SHH58800.1"/>
    <property type="molecule type" value="Genomic_DNA"/>
</dbReference>
<accession>A0A1M5U7B3</accession>
<reference evidence="3" key="1">
    <citation type="submission" date="2016-11" db="EMBL/GenBank/DDBJ databases">
        <authorList>
            <person name="Varghese N."/>
            <person name="Submissions S."/>
        </authorList>
    </citation>
    <scope>NUCLEOTIDE SEQUENCE [LARGE SCALE GENOMIC DNA]</scope>
    <source>
        <strain evidence="3">DSM 25330</strain>
    </source>
</reference>
<keyword evidence="1" id="KW-1133">Transmembrane helix</keyword>
<dbReference type="PANTHER" id="PTHR37947:SF1">
    <property type="entry name" value="BLL2462 PROTEIN"/>
    <property type="match status" value="1"/>
</dbReference>
<dbReference type="InterPro" id="IPR036465">
    <property type="entry name" value="vWFA_dom_sf"/>
</dbReference>